<keyword evidence="2" id="KW-0121">Carboxypeptidase</keyword>
<keyword evidence="5" id="KW-0325">Glycoprotein</keyword>
<dbReference type="Pfam" id="PF00450">
    <property type="entry name" value="Peptidase_S10"/>
    <property type="match status" value="1"/>
</dbReference>
<keyword evidence="4" id="KW-0378">Hydrolase</keyword>
<comment type="similarity">
    <text evidence="1">Belongs to the peptidase S10 family.</text>
</comment>
<evidence type="ECO:0000313" key="8">
    <source>
        <dbReference type="Proteomes" id="UP000001861"/>
    </source>
</evidence>
<proteinExistence type="inferred from homology"/>
<comment type="caution">
    <text evidence="7">The sequence shown here is derived from an EMBL/GenBank/DDBJ whole genome shotgun (WGS) entry which is preliminary data.</text>
</comment>
<dbReference type="InParanoid" id="A8N0B9"/>
<dbReference type="KEGG" id="cci:CC1G_12157"/>
<dbReference type="InterPro" id="IPR029058">
    <property type="entry name" value="AB_hydrolase_fold"/>
</dbReference>
<dbReference type="EMBL" id="AACS02000001">
    <property type="protein sequence ID" value="EAU93493.2"/>
    <property type="molecule type" value="Genomic_DNA"/>
</dbReference>
<accession>A8N0B9</accession>
<gene>
    <name evidence="7" type="ORF">CC1G_12157</name>
</gene>
<feature type="region of interest" description="Disordered" evidence="6">
    <location>
        <begin position="1"/>
        <end position="24"/>
    </location>
</feature>
<dbReference type="OrthoDB" id="443318at2759"/>
<dbReference type="Proteomes" id="UP000001861">
    <property type="component" value="Unassembled WGS sequence"/>
</dbReference>
<feature type="compositionally biased region" description="Basic and acidic residues" evidence="6">
    <location>
        <begin position="64"/>
        <end position="77"/>
    </location>
</feature>
<evidence type="ECO:0000256" key="5">
    <source>
        <dbReference type="ARBA" id="ARBA00023180"/>
    </source>
</evidence>
<protein>
    <submittedName>
        <fullName evidence="7">Uncharacterized protein</fullName>
    </submittedName>
</protein>
<evidence type="ECO:0000256" key="4">
    <source>
        <dbReference type="ARBA" id="ARBA00022801"/>
    </source>
</evidence>
<dbReference type="SUPFAM" id="SSF53474">
    <property type="entry name" value="alpha/beta-Hydrolases"/>
    <property type="match status" value="1"/>
</dbReference>
<evidence type="ECO:0000256" key="1">
    <source>
        <dbReference type="ARBA" id="ARBA00009431"/>
    </source>
</evidence>
<dbReference type="AlphaFoldDB" id="A8N0B9"/>
<organism evidence="7 8">
    <name type="scientific">Coprinopsis cinerea (strain Okayama-7 / 130 / ATCC MYA-4618 / FGSC 9003)</name>
    <name type="common">Inky cap fungus</name>
    <name type="synonym">Hormographiella aspergillata</name>
    <dbReference type="NCBI Taxonomy" id="240176"/>
    <lineage>
        <taxon>Eukaryota</taxon>
        <taxon>Fungi</taxon>
        <taxon>Dikarya</taxon>
        <taxon>Basidiomycota</taxon>
        <taxon>Agaricomycotina</taxon>
        <taxon>Agaricomycetes</taxon>
        <taxon>Agaricomycetidae</taxon>
        <taxon>Agaricales</taxon>
        <taxon>Agaricineae</taxon>
        <taxon>Psathyrellaceae</taxon>
        <taxon>Coprinopsis</taxon>
    </lineage>
</organism>
<dbReference type="HOGENOM" id="CLU_1004781_0_0_1"/>
<dbReference type="RefSeq" id="XP_001828316.2">
    <property type="nucleotide sequence ID" value="XM_001828264.2"/>
</dbReference>
<dbReference type="GeneID" id="6004745"/>
<keyword evidence="8" id="KW-1185">Reference proteome</keyword>
<name>A8N0B9_COPC7</name>
<reference evidence="7 8" key="1">
    <citation type="journal article" date="2010" name="Proc. Natl. Acad. Sci. U.S.A.">
        <title>Insights into evolution of multicellular fungi from the assembled chromosomes of the mushroom Coprinopsis cinerea (Coprinus cinereus).</title>
        <authorList>
            <person name="Stajich J.E."/>
            <person name="Wilke S.K."/>
            <person name="Ahren D."/>
            <person name="Au C.H."/>
            <person name="Birren B.W."/>
            <person name="Borodovsky M."/>
            <person name="Burns C."/>
            <person name="Canback B."/>
            <person name="Casselton L.A."/>
            <person name="Cheng C.K."/>
            <person name="Deng J."/>
            <person name="Dietrich F.S."/>
            <person name="Fargo D.C."/>
            <person name="Farman M.L."/>
            <person name="Gathman A.C."/>
            <person name="Goldberg J."/>
            <person name="Guigo R."/>
            <person name="Hoegger P.J."/>
            <person name="Hooker J.B."/>
            <person name="Huggins A."/>
            <person name="James T.Y."/>
            <person name="Kamada T."/>
            <person name="Kilaru S."/>
            <person name="Kodira C."/>
            <person name="Kues U."/>
            <person name="Kupfer D."/>
            <person name="Kwan H.S."/>
            <person name="Lomsadze A."/>
            <person name="Li W."/>
            <person name="Lilly W.W."/>
            <person name="Ma L.J."/>
            <person name="Mackey A.J."/>
            <person name="Manning G."/>
            <person name="Martin F."/>
            <person name="Muraguchi H."/>
            <person name="Natvig D.O."/>
            <person name="Palmerini H."/>
            <person name="Ramesh M.A."/>
            <person name="Rehmeyer C.J."/>
            <person name="Roe B.A."/>
            <person name="Shenoy N."/>
            <person name="Stanke M."/>
            <person name="Ter-Hovhannisyan V."/>
            <person name="Tunlid A."/>
            <person name="Velagapudi R."/>
            <person name="Vision T.J."/>
            <person name="Zeng Q."/>
            <person name="Zolan M.E."/>
            <person name="Pukkila P.J."/>
        </authorList>
    </citation>
    <scope>NUCLEOTIDE SEQUENCE [LARGE SCALE GENOMIC DNA]</scope>
    <source>
        <strain evidence="8">Okayama-7 / 130 / ATCC MYA-4618 / FGSC 9003</strain>
    </source>
</reference>
<evidence type="ECO:0000256" key="3">
    <source>
        <dbReference type="ARBA" id="ARBA00022670"/>
    </source>
</evidence>
<dbReference type="GO" id="GO:0004185">
    <property type="term" value="F:serine-type carboxypeptidase activity"/>
    <property type="evidence" value="ECO:0007669"/>
    <property type="project" value="InterPro"/>
</dbReference>
<dbReference type="VEuPathDB" id="FungiDB:CC1G_12157"/>
<sequence>MVVEFQYHHNSGRNSKGGNLQGKGRGLSLPCKRLVYMFEHFQTPKNRWAKETRDFETPNYQKSGADESGERDKSDERLRQMDAEAVPLTRPAKKPMGPVPNRYPWVGPTGNRYLLKNTCKGAGMDFEGMGTCVKGAGTRTGAPAFSLKGESQGLWLEPQRPCTRTREHRKAAGHFLRVGQSGSTNTLMGFVNPAVLIGALEDNRNSESDSDVTLFGGDKIATGRSGIARGKPPADGFWELSRAVLVTIDGAGHMAPYDKPEELLDMASRWLDGRKFT</sequence>
<keyword evidence="3" id="KW-0645">Protease</keyword>
<evidence type="ECO:0000256" key="6">
    <source>
        <dbReference type="SAM" id="MobiDB-lite"/>
    </source>
</evidence>
<evidence type="ECO:0000313" key="7">
    <source>
        <dbReference type="EMBL" id="EAU93493.2"/>
    </source>
</evidence>
<evidence type="ECO:0000256" key="2">
    <source>
        <dbReference type="ARBA" id="ARBA00022645"/>
    </source>
</evidence>
<feature type="compositionally biased region" description="Polar residues" evidence="6">
    <location>
        <begin position="8"/>
        <end position="18"/>
    </location>
</feature>
<feature type="region of interest" description="Disordered" evidence="6">
    <location>
        <begin position="49"/>
        <end position="77"/>
    </location>
</feature>
<dbReference type="Gene3D" id="3.40.50.12670">
    <property type="match status" value="1"/>
</dbReference>
<dbReference type="GO" id="GO:0006508">
    <property type="term" value="P:proteolysis"/>
    <property type="evidence" value="ECO:0007669"/>
    <property type="project" value="UniProtKB-KW"/>
</dbReference>
<dbReference type="InterPro" id="IPR001563">
    <property type="entry name" value="Peptidase_S10"/>
</dbReference>